<sequence>MGALLGIEVVYLHELHRELVRLPRLPLTWDDGFVVQNKGFFQWIDEEHRKSVDVESWLKGRPELRSPVEDGEDGCTYLSPNLSDFFFGCLLHRVISGRG</sequence>
<dbReference type="AlphaFoldDB" id="A0A1M5ATL0"/>
<gene>
    <name evidence="1" type="ORF">SAMN02745206_01781</name>
</gene>
<reference evidence="2" key="1">
    <citation type="submission" date="2016-11" db="EMBL/GenBank/DDBJ databases">
        <authorList>
            <person name="Varghese N."/>
            <person name="Submissions S."/>
        </authorList>
    </citation>
    <scope>NUCLEOTIDE SEQUENCE [LARGE SCALE GENOMIC DNA]</scope>
    <source>
        <strain evidence="2">DSM 9756</strain>
    </source>
</reference>
<dbReference type="Proteomes" id="UP000184076">
    <property type="component" value="Unassembled WGS sequence"/>
</dbReference>
<protein>
    <submittedName>
        <fullName evidence="1">Uncharacterized protein</fullName>
    </submittedName>
</protein>
<dbReference type="EMBL" id="FQVB01000015">
    <property type="protein sequence ID" value="SHF33437.1"/>
    <property type="molecule type" value="Genomic_DNA"/>
</dbReference>
<keyword evidence="2" id="KW-1185">Reference proteome</keyword>
<accession>A0A1M5ATL0</accession>
<dbReference type="OrthoDB" id="5491048at2"/>
<proteinExistence type="predicted"/>
<organism evidence="1 2">
    <name type="scientific">Desulfacinum infernum DSM 9756</name>
    <dbReference type="NCBI Taxonomy" id="1121391"/>
    <lineage>
        <taxon>Bacteria</taxon>
        <taxon>Pseudomonadati</taxon>
        <taxon>Thermodesulfobacteriota</taxon>
        <taxon>Syntrophobacteria</taxon>
        <taxon>Syntrophobacterales</taxon>
        <taxon>Syntrophobacteraceae</taxon>
        <taxon>Desulfacinum</taxon>
    </lineage>
</organism>
<dbReference type="STRING" id="1121391.SAMN02745206_01781"/>
<evidence type="ECO:0000313" key="2">
    <source>
        <dbReference type="Proteomes" id="UP000184076"/>
    </source>
</evidence>
<name>A0A1M5ATL0_9BACT</name>
<evidence type="ECO:0000313" key="1">
    <source>
        <dbReference type="EMBL" id="SHF33437.1"/>
    </source>
</evidence>